<reference evidence="14 15" key="1">
    <citation type="submission" date="2020-06" db="EMBL/GenBank/DDBJ databases">
        <authorList>
            <person name="Chanama M."/>
        </authorList>
    </citation>
    <scope>NUCLEOTIDE SEQUENCE [LARGE SCALE GENOMIC DNA]</scope>
    <source>
        <strain evidence="14 15">TBRC6557</strain>
    </source>
</reference>
<evidence type="ECO:0000256" key="8">
    <source>
        <dbReference type="ARBA" id="ARBA00023229"/>
    </source>
</evidence>
<feature type="compositionally biased region" description="Low complexity" evidence="12">
    <location>
        <begin position="183"/>
        <end position="195"/>
    </location>
</feature>
<dbReference type="Proteomes" id="UP000546126">
    <property type="component" value="Unassembled WGS sequence"/>
</dbReference>
<feature type="binding site" evidence="10">
    <location>
        <position position="74"/>
    </location>
    <ligand>
        <name>Mn(2+)</name>
        <dbReference type="ChEBI" id="CHEBI:29035"/>
    </ligand>
</feature>
<dbReference type="CDD" id="cd02885">
    <property type="entry name" value="NUDIX_IPP_Isomerase"/>
    <property type="match status" value="1"/>
</dbReference>
<feature type="binding site" evidence="10">
    <location>
        <position position="121"/>
    </location>
    <ligand>
        <name>Mn(2+)</name>
        <dbReference type="ChEBI" id="CHEBI:29035"/>
    </ligand>
</feature>
<keyword evidence="4 10" id="KW-0963">Cytoplasm</keyword>
<protein>
    <recommendedName>
        <fullName evidence="3 10">Isopentenyl-diphosphate Delta-isomerase</fullName>
        <shortName evidence="10">IPP isomerase</shortName>
        <ecNumber evidence="3 10">5.3.3.2</ecNumber>
    </recommendedName>
    <alternativeName>
        <fullName evidence="10">IPP:DMAPP isomerase</fullName>
    </alternativeName>
    <alternativeName>
        <fullName evidence="10">Isopentenyl pyrophosphate isomerase</fullName>
    </alternativeName>
</protein>
<name>A0A7Y6IQQ3_9ACTN</name>
<dbReference type="NCBIfam" id="TIGR02150">
    <property type="entry name" value="IPP_isom_1"/>
    <property type="match status" value="1"/>
</dbReference>
<dbReference type="RefSeq" id="WP_175601872.1">
    <property type="nucleotide sequence ID" value="NZ_JABWGO010000004.1"/>
</dbReference>
<keyword evidence="5 10" id="KW-0479">Metal-binding</keyword>
<comment type="function">
    <text evidence="10">Catalyzes the 1,3-allylic rearrangement of the homoallylic substrate isopentenyl (IPP) to its highly electrophilic allylic isomer, dimethylallyl diphosphate (DMAPP).</text>
</comment>
<evidence type="ECO:0000256" key="2">
    <source>
        <dbReference type="ARBA" id="ARBA00007579"/>
    </source>
</evidence>
<comment type="catalytic activity">
    <reaction evidence="10">
        <text>isopentenyl diphosphate = dimethylallyl diphosphate</text>
        <dbReference type="Rhea" id="RHEA:23284"/>
        <dbReference type="ChEBI" id="CHEBI:57623"/>
        <dbReference type="ChEBI" id="CHEBI:128769"/>
        <dbReference type="EC" id="5.3.3.2"/>
    </reaction>
</comment>
<proteinExistence type="inferred from homology"/>
<evidence type="ECO:0000256" key="5">
    <source>
        <dbReference type="ARBA" id="ARBA00022723"/>
    </source>
</evidence>
<dbReference type="SUPFAM" id="SSF55811">
    <property type="entry name" value="Nudix"/>
    <property type="match status" value="1"/>
</dbReference>
<comment type="cofactor">
    <cofactor evidence="10">
        <name>Mg(2+)</name>
        <dbReference type="ChEBI" id="CHEBI:18420"/>
    </cofactor>
    <text evidence="10">Binds 1 Mg(2+) ion per subunit. The magnesium ion binds only when substrate is bound.</text>
</comment>
<evidence type="ECO:0000256" key="11">
    <source>
        <dbReference type="PIRSR" id="PIRSR018427-1"/>
    </source>
</evidence>
<evidence type="ECO:0000256" key="7">
    <source>
        <dbReference type="ARBA" id="ARBA00023211"/>
    </source>
</evidence>
<dbReference type="AlphaFoldDB" id="A0A7Y6IQQ3"/>
<comment type="caution">
    <text evidence="14">The sequence shown here is derived from an EMBL/GenBank/DDBJ whole genome shotgun (WGS) entry which is preliminary data.</text>
</comment>
<dbReference type="GO" id="GO:0050992">
    <property type="term" value="P:dimethylallyl diphosphate biosynthetic process"/>
    <property type="evidence" value="ECO:0007669"/>
    <property type="project" value="UniProtKB-UniRule"/>
</dbReference>
<evidence type="ECO:0000256" key="10">
    <source>
        <dbReference type="HAMAP-Rule" id="MF_00202"/>
    </source>
</evidence>
<evidence type="ECO:0000256" key="6">
    <source>
        <dbReference type="ARBA" id="ARBA00022842"/>
    </source>
</evidence>
<evidence type="ECO:0000256" key="12">
    <source>
        <dbReference type="SAM" id="MobiDB-lite"/>
    </source>
</evidence>
<dbReference type="HAMAP" id="MF_00202">
    <property type="entry name" value="Idi"/>
    <property type="match status" value="1"/>
</dbReference>
<dbReference type="GO" id="GO:0004452">
    <property type="term" value="F:isopentenyl-diphosphate delta-isomerase activity"/>
    <property type="evidence" value="ECO:0007669"/>
    <property type="project" value="UniProtKB-UniRule"/>
</dbReference>
<dbReference type="InterPro" id="IPR011876">
    <property type="entry name" value="IsopentenylPP_isomerase_typ1"/>
</dbReference>
<gene>
    <name evidence="10 14" type="primary">idi</name>
    <name evidence="14" type="ORF">HT134_19595</name>
</gene>
<comment type="pathway">
    <text evidence="1 10">Isoprenoid biosynthesis; dimethylallyl diphosphate biosynthesis; dimethylallyl diphosphate from isopentenyl diphosphate: step 1/1.</text>
</comment>
<feature type="binding site" evidence="10">
    <location>
        <position position="37"/>
    </location>
    <ligand>
        <name>Mn(2+)</name>
        <dbReference type="ChEBI" id="CHEBI:29035"/>
    </ligand>
</feature>
<evidence type="ECO:0000256" key="3">
    <source>
        <dbReference type="ARBA" id="ARBA00012057"/>
    </source>
</evidence>
<dbReference type="PANTHER" id="PTHR10885">
    <property type="entry name" value="ISOPENTENYL-DIPHOSPHATE DELTA-ISOMERASE"/>
    <property type="match status" value="1"/>
</dbReference>
<dbReference type="EC" id="5.3.3.2" evidence="3 10"/>
<dbReference type="Gene3D" id="3.90.79.10">
    <property type="entry name" value="Nucleoside Triphosphate Pyrophosphohydrolase"/>
    <property type="match status" value="1"/>
</dbReference>
<dbReference type="Pfam" id="PF00293">
    <property type="entry name" value="NUDIX"/>
    <property type="match status" value="1"/>
</dbReference>
<comment type="subcellular location">
    <subcellularLocation>
        <location evidence="10">Cytoplasm</location>
    </subcellularLocation>
</comment>
<feature type="domain" description="Nudix hydrolase" evidence="13">
    <location>
        <begin position="35"/>
        <end position="174"/>
    </location>
</feature>
<feature type="active site" evidence="10 11">
    <location>
        <position position="121"/>
    </location>
</feature>
<dbReference type="PROSITE" id="PS51462">
    <property type="entry name" value="NUDIX"/>
    <property type="match status" value="1"/>
</dbReference>
<evidence type="ECO:0000256" key="9">
    <source>
        <dbReference type="ARBA" id="ARBA00023235"/>
    </source>
</evidence>
<feature type="active site" evidence="10 11">
    <location>
        <position position="72"/>
    </location>
</feature>
<dbReference type="GO" id="GO:0046872">
    <property type="term" value="F:metal ion binding"/>
    <property type="evidence" value="ECO:0007669"/>
    <property type="project" value="UniProtKB-KW"/>
</dbReference>
<feature type="binding site" evidence="10">
    <location>
        <position position="30"/>
    </location>
    <ligand>
        <name>Mn(2+)</name>
        <dbReference type="ChEBI" id="CHEBI:29035"/>
    </ligand>
</feature>
<keyword evidence="15" id="KW-1185">Reference proteome</keyword>
<evidence type="ECO:0000259" key="13">
    <source>
        <dbReference type="PROSITE" id="PS51462"/>
    </source>
</evidence>
<feature type="binding site" evidence="10">
    <location>
        <position position="119"/>
    </location>
    <ligand>
        <name>Mn(2+)</name>
        <dbReference type="ChEBI" id="CHEBI:29035"/>
    </ligand>
</feature>
<dbReference type="UniPathway" id="UPA00059">
    <property type="reaction ID" value="UER00104"/>
</dbReference>
<evidence type="ECO:0000313" key="15">
    <source>
        <dbReference type="Proteomes" id="UP000546126"/>
    </source>
</evidence>
<sequence length="202" mass="22035">MHEATAHEERVVLLDPEGQAIGSAAKLSAHHADTPYHLAFSSYIVNAAGQVLITRRAAGKKTFPGVLTNSCCGHPAPGEGLKEAVARRVRTELGITLREVTVILPRFSYRAVADDGTVEHELCPVVRATASDERLSLNLDEVSMAAWLSWEECRELAGHSESSPWFRLQMEQLECLGRPAQWPEAPESALPPALAHRSGLVR</sequence>
<dbReference type="PIRSF" id="PIRSF018427">
    <property type="entry name" value="Isopntndiph_ism"/>
    <property type="match status" value="1"/>
</dbReference>
<feature type="region of interest" description="Disordered" evidence="12">
    <location>
        <begin position="182"/>
        <end position="202"/>
    </location>
</feature>
<dbReference type="GO" id="GO:0005737">
    <property type="term" value="C:cytoplasm"/>
    <property type="evidence" value="ECO:0007669"/>
    <property type="project" value="UniProtKB-SubCell"/>
</dbReference>
<dbReference type="InterPro" id="IPR015797">
    <property type="entry name" value="NUDIX_hydrolase-like_dom_sf"/>
</dbReference>
<dbReference type="GO" id="GO:0008299">
    <property type="term" value="P:isoprenoid biosynthetic process"/>
    <property type="evidence" value="ECO:0007669"/>
    <property type="project" value="UniProtKB-UniRule"/>
</dbReference>
<keyword evidence="9 10" id="KW-0413">Isomerase</keyword>
<comment type="cofactor">
    <cofactor evidence="10">
        <name>Mn(2+)</name>
        <dbReference type="ChEBI" id="CHEBI:29035"/>
    </cofactor>
    <text evidence="10">Binds 1 Mn(2+) ion per subunit.</text>
</comment>
<evidence type="ECO:0000256" key="1">
    <source>
        <dbReference type="ARBA" id="ARBA00004826"/>
    </source>
</evidence>
<keyword evidence="8 10" id="KW-0414">Isoprene biosynthesis</keyword>
<keyword evidence="6 10" id="KW-0460">Magnesium</keyword>
<dbReference type="PANTHER" id="PTHR10885:SF0">
    <property type="entry name" value="ISOPENTENYL-DIPHOSPHATE DELTA-ISOMERASE"/>
    <property type="match status" value="1"/>
</dbReference>
<dbReference type="InterPro" id="IPR000086">
    <property type="entry name" value="NUDIX_hydrolase_dom"/>
</dbReference>
<evidence type="ECO:0000256" key="4">
    <source>
        <dbReference type="ARBA" id="ARBA00022490"/>
    </source>
</evidence>
<feature type="binding site" evidence="10">
    <location>
        <position position="92"/>
    </location>
    <ligand>
        <name>Mg(2+)</name>
        <dbReference type="ChEBI" id="CHEBI:18420"/>
    </ligand>
</feature>
<dbReference type="EMBL" id="JABWGO010000004">
    <property type="protein sequence ID" value="NUW42328.1"/>
    <property type="molecule type" value="Genomic_DNA"/>
</dbReference>
<dbReference type="NCBIfam" id="NF002995">
    <property type="entry name" value="PRK03759.1"/>
    <property type="match status" value="1"/>
</dbReference>
<organism evidence="14 15">
    <name type="scientific">Nonomuraea rhodomycinica</name>
    <dbReference type="NCBI Taxonomy" id="1712872"/>
    <lineage>
        <taxon>Bacteria</taxon>
        <taxon>Bacillati</taxon>
        <taxon>Actinomycetota</taxon>
        <taxon>Actinomycetes</taxon>
        <taxon>Streptosporangiales</taxon>
        <taxon>Streptosporangiaceae</taxon>
        <taxon>Nonomuraea</taxon>
    </lineage>
</organism>
<keyword evidence="7 10" id="KW-0464">Manganese</keyword>
<evidence type="ECO:0000313" key="14">
    <source>
        <dbReference type="EMBL" id="NUW42328.1"/>
    </source>
</evidence>
<comment type="similarity">
    <text evidence="2 10">Belongs to the IPP isomerase type 1 family.</text>
</comment>
<dbReference type="InterPro" id="IPR056375">
    <property type="entry name" value="Idi_bact"/>
</dbReference>
<accession>A0A7Y6IQQ3</accession>